<dbReference type="PANTHER" id="PTHR11993">
    <property type="entry name" value="NADH-UBIQUINONE OXIDOREDUCTASE 49 KDA SUBUNIT"/>
    <property type="match status" value="1"/>
</dbReference>
<reference evidence="9" key="1">
    <citation type="submission" date="2020-07" db="EMBL/GenBank/DDBJ databases">
        <title>Huge and variable diversity of episymbiotic CPR bacteria and DPANN archaea in groundwater ecosystems.</title>
        <authorList>
            <person name="He C.Y."/>
            <person name="Keren R."/>
            <person name="Whittaker M."/>
            <person name="Farag I.F."/>
            <person name="Doudna J."/>
            <person name="Cate J.H.D."/>
            <person name="Banfield J.F."/>
        </authorList>
    </citation>
    <scope>NUCLEOTIDE SEQUENCE</scope>
    <source>
        <strain evidence="9">NC_groundwater_1860_Pr3_B-0.1um_51_7</strain>
    </source>
</reference>
<evidence type="ECO:0000313" key="9">
    <source>
        <dbReference type="EMBL" id="MBI5078526.1"/>
    </source>
</evidence>
<evidence type="ECO:0000259" key="8">
    <source>
        <dbReference type="Pfam" id="PF00346"/>
    </source>
</evidence>
<dbReference type="InterPro" id="IPR029014">
    <property type="entry name" value="NiFe-Hase_large"/>
</dbReference>
<dbReference type="InterPro" id="IPR014029">
    <property type="entry name" value="NADH_UbQ_OxRdtase_49kDa_CS"/>
</dbReference>
<dbReference type="Pfam" id="PF00346">
    <property type="entry name" value="Complex1_49kDa"/>
    <property type="match status" value="2"/>
</dbReference>
<comment type="function">
    <text evidence="6">NDH-1 shuttles electrons from NADH, via FMN and iron-sulfur (Fe-S) centers, to quinones in the respiratory chain. The immediate electron acceptor for the enzyme in this species is believed to be ubiquinone. Couples the redox reaction to proton translocation (for every two electrons transferred, four hydrogen ions are translocated across the cytoplasmic membrane), and thus conserves the redox energy in a proton gradient.</text>
</comment>
<organism evidence="9 10">
    <name type="scientific">Candidatus Saganbacteria bacterium</name>
    <dbReference type="NCBI Taxonomy" id="2575572"/>
    <lineage>
        <taxon>Bacteria</taxon>
        <taxon>Bacillati</taxon>
        <taxon>Saganbacteria</taxon>
    </lineage>
</organism>
<evidence type="ECO:0000313" key="10">
    <source>
        <dbReference type="Proteomes" id="UP000808761"/>
    </source>
</evidence>
<dbReference type="GO" id="GO:0050136">
    <property type="term" value="F:NADH dehydrogenase (quinone) (non-electrogenic) activity"/>
    <property type="evidence" value="ECO:0007669"/>
    <property type="project" value="UniProtKB-UniRule"/>
</dbReference>
<comment type="catalytic activity">
    <reaction evidence="6">
        <text>a quinone + NADH + 5 H(+)(in) = a quinol + NAD(+) + 4 H(+)(out)</text>
        <dbReference type="Rhea" id="RHEA:57888"/>
        <dbReference type="ChEBI" id="CHEBI:15378"/>
        <dbReference type="ChEBI" id="CHEBI:24646"/>
        <dbReference type="ChEBI" id="CHEBI:57540"/>
        <dbReference type="ChEBI" id="CHEBI:57945"/>
        <dbReference type="ChEBI" id="CHEBI:132124"/>
    </reaction>
</comment>
<evidence type="ECO:0000256" key="4">
    <source>
        <dbReference type="ARBA" id="ARBA00022967"/>
    </source>
</evidence>
<dbReference type="AlphaFoldDB" id="A0A9D6YVN2"/>
<dbReference type="PANTHER" id="PTHR11993:SF10">
    <property type="entry name" value="NADH DEHYDROGENASE [UBIQUINONE] IRON-SULFUR PROTEIN 2, MITOCHONDRIAL"/>
    <property type="match status" value="1"/>
</dbReference>
<evidence type="ECO:0000256" key="6">
    <source>
        <dbReference type="HAMAP-Rule" id="MF_01358"/>
    </source>
</evidence>
<keyword evidence="4 6" id="KW-1278">Translocase</keyword>
<gene>
    <name evidence="6" type="primary">nuoD</name>
    <name evidence="9" type="ORF">HZB08_00700</name>
</gene>
<accession>A0A9D6YVN2</accession>
<proteinExistence type="inferred from homology"/>
<dbReference type="EC" id="7.1.1.-" evidence="6"/>
<comment type="subunit">
    <text evidence="6">NDH-1 is composed of 14 different subunits. Subunits NuoB, C, D, E, F, and G constitute the peripheral sector of the complex.</text>
</comment>
<feature type="domain" description="NADH-quinone oxidoreductase subunit D" evidence="8">
    <location>
        <begin position="122"/>
        <end position="288"/>
    </location>
</feature>
<keyword evidence="6" id="KW-1003">Cell membrane</keyword>
<dbReference type="InterPro" id="IPR001135">
    <property type="entry name" value="NADH_Q_OxRdtase_suD"/>
</dbReference>
<keyword evidence="3 6" id="KW-0874">Quinone</keyword>
<keyword evidence="5 6" id="KW-0520">NAD</keyword>
<feature type="domain" description="NADH-quinone oxidoreductase subunit D" evidence="8">
    <location>
        <begin position="292"/>
        <end position="367"/>
    </location>
</feature>
<sequence length="367" mass="41397">MSEIKTEEYYLSMGPQHPSTHGVLRLFLKLDGEVILQATPDMGYIHRGLEKIAENRLYLQFIPLTDRMDYLASMSNNLAFVLSVEKLAGISPSPRGDYLRVIMAELNRIASHLVWLGTFSLDLGAVTPFLYCFRERERIVDLFEMVAGSRLTYNYMRFGGVAQDVSPQFVSGTLSFLKDFNNKVDEYESLLTENPIFLERTKKVGIITPKQAAAYGLTGPILRASGIKRDLRKNASYSVYRQFSFEVPVGEIGDCWDRYIIRMKEMRESVKIIEQAIAGLPEGAFKNKVPLNLKPPEGEAYVPIESPRGELGFYIISKGANKPYRLKIRAPSFCNLSIIGNILKGWKVADVVTILGTFDIVLGEIDR</sequence>
<dbReference type="NCBIfam" id="NF004739">
    <property type="entry name" value="PRK06075.1"/>
    <property type="match status" value="1"/>
</dbReference>
<comment type="similarity">
    <text evidence="1 6 7">Belongs to the complex I 49 kDa subunit family.</text>
</comment>
<comment type="subcellular location">
    <subcellularLocation>
        <location evidence="6">Cell membrane</location>
        <topology evidence="6">Peripheral membrane protein</topology>
        <orientation evidence="6">Cytoplasmic side</orientation>
    </subcellularLocation>
</comment>
<dbReference type="InterPro" id="IPR022885">
    <property type="entry name" value="NDH1_su_D/H"/>
</dbReference>
<evidence type="ECO:0000256" key="1">
    <source>
        <dbReference type="ARBA" id="ARBA00005769"/>
    </source>
</evidence>
<keyword evidence="2 6" id="KW-0813">Transport</keyword>
<dbReference type="EMBL" id="JACRKR010000033">
    <property type="protein sequence ID" value="MBI5078526.1"/>
    <property type="molecule type" value="Genomic_DNA"/>
</dbReference>
<evidence type="ECO:0000256" key="7">
    <source>
        <dbReference type="RuleBase" id="RU003685"/>
    </source>
</evidence>
<dbReference type="GO" id="GO:0051287">
    <property type="term" value="F:NAD binding"/>
    <property type="evidence" value="ECO:0007669"/>
    <property type="project" value="InterPro"/>
</dbReference>
<keyword evidence="6" id="KW-0472">Membrane</keyword>
<keyword evidence="9" id="KW-0560">Oxidoreductase</keyword>
<dbReference type="SUPFAM" id="SSF56762">
    <property type="entry name" value="HydB/Nqo4-like"/>
    <property type="match status" value="1"/>
</dbReference>
<comment type="caution">
    <text evidence="9">The sequence shown here is derived from an EMBL/GenBank/DDBJ whole genome shotgun (WGS) entry which is preliminary data.</text>
</comment>
<dbReference type="GO" id="GO:0048038">
    <property type="term" value="F:quinone binding"/>
    <property type="evidence" value="ECO:0007669"/>
    <property type="project" value="UniProtKB-KW"/>
</dbReference>
<dbReference type="Proteomes" id="UP000808761">
    <property type="component" value="Unassembled WGS sequence"/>
</dbReference>
<dbReference type="PROSITE" id="PS00535">
    <property type="entry name" value="COMPLEX1_49K"/>
    <property type="match status" value="1"/>
</dbReference>
<protein>
    <recommendedName>
        <fullName evidence="6">NADH-quinone oxidoreductase subunit D</fullName>
        <ecNumber evidence="6">7.1.1.-</ecNumber>
    </recommendedName>
    <alternativeName>
        <fullName evidence="6">NADH dehydrogenase I subunit D</fullName>
    </alternativeName>
    <alternativeName>
        <fullName evidence="6">NDH-1 subunit D</fullName>
    </alternativeName>
</protein>
<dbReference type="NCBIfam" id="NF008974">
    <property type="entry name" value="PRK12322.1"/>
    <property type="match status" value="1"/>
</dbReference>
<dbReference type="HAMAP" id="MF_01358">
    <property type="entry name" value="NDH1_NuoD"/>
    <property type="match status" value="1"/>
</dbReference>
<evidence type="ECO:0000256" key="5">
    <source>
        <dbReference type="ARBA" id="ARBA00023027"/>
    </source>
</evidence>
<dbReference type="GO" id="GO:0005886">
    <property type="term" value="C:plasma membrane"/>
    <property type="evidence" value="ECO:0007669"/>
    <property type="project" value="UniProtKB-SubCell"/>
</dbReference>
<keyword evidence="6" id="KW-0830">Ubiquinone</keyword>
<evidence type="ECO:0000256" key="3">
    <source>
        <dbReference type="ARBA" id="ARBA00022719"/>
    </source>
</evidence>
<dbReference type="Gene3D" id="1.10.645.10">
    <property type="entry name" value="Cytochrome-c3 Hydrogenase, chain B"/>
    <property type="match status" value="1"/>
</dbReference>
<evidence type="ECO:0000256" key="2">
    <source>
        <dbReference type="ARBA" id="ARBA00022448"/>
    </source>
</evidence>
<name>A0A9D6YVN2_UNCSA</name>